<dbReference type="SUPFAM" id="SSF56112">
    <property type="entry name" value="Protein kinase-like (PK-like)"/>
    <property type="match status" value="1"/>
</dbReference>
<dbReference type="Pfam" id="PF07714">
    <property type="entry name" value="PK_Tyr_Ser-Thr"/>
    <property type="match status" value="1"/>
</dbReference>
<dbReference type="Proteomes" id="UP000554482">
    <property type="component" value="Unassembled WGS sequence"/>
</dbReference>
<dbReference type="PANTHER" id="PTHR47985:SF3">
    <property type="entry name" value="SERINE_THREONINE-PROTEIN KINASE PBL21-RELATED"/>
    <property type="match status" value="1"/>
</dbReference>
<dbReference type="InterPro" id="IPR001245">
    <property type="entry name" value="Ser-Thr/Tyr_kinase_cat_dom"/>
</dbReference>
<evidence type="ECO:0000256" key="3">
    <source>
        <dbReference type="ARBA" id="ARBA00022679"/>
    </source>
</evidence>
<comment type="subcellular location">
    <subcellularLocation>
        <location evidence="1">Membrane</location>
    </subcellularLocation>
</comment>
<dbReference type="FunFam" id="3.30.200.20:FF:000178">
    <property type="entry name" value="serine/threonine-protein kinase PBS1-like"/>
    <property type="match status" value="1"/>
</dbReference>
<dbReference type="InterPro" id="IPR011009">
    <property type="entry name" value="Kinase-like_dom_sf"/>
</dbReference>
<dbReference type="GO" id="GO:0005524">
    <property type="term" value="F:ATP binding"/>
    <property type="evidence" value="ECO:0007669"/>
    <property type="project" value="UniProtKB-UniRule"/>
</dbReference>
<organism evidence="9 10">
    <name type="scientific">Thalictrum thalictroides</name>
    <name type="common">Rue-anemone</name>
    <name type="synonym">Anemone thalictroides</name>
    <dbReference type="NCBI Taxonomy" id="46969"/>
    <lineage>
        <taxon>Eukaryota</taxon>
        <taxon>Viridiplantae</taxon>
        <taxon>Streptophyta</taxon>
        <taxon>Embryophyta</taxon>
        <taxon>Tracheophyta</taxon>
        <taxon>Spermatophyta</taxon>
        <taxon>Magnoliopsida</taxon>
        <taxon>Ranunculales</taxon>
        <taxon>Ranunculaceae</taxon>
        <taxon>Thalictroideae</taxon>
        <taxon>Thalictrum</taxon>
    </lineage>
</organism>
<keyword evidence="9" id="KW-0675">Receptor</keyword>
<feature type="binding site" evidence="7">
    <location>
        <position position="96"/>
    </location>
    <ligand>
        <name>ATP</name>
        <dbReference type="ChEBI" id="CHEBI:30616"/>
    </ligand>
</feature>
<evidence type="ECO:0000256" key="7">
    <source>
        <dbReference type="PROSITE-ProRule" id="PRU10141"/>
    </source>
</evidence>
<dbReference type="PANTHER" id="PTHR47985">
    <property type="entry name" value="OS07G0668900 PROTEIN"/>
    <property type="match status" value="1"/>
</dbReference>
<dbReference type="GO" id="GO:0016020">
    <property type="term" value="C:membrane"/>
    <property type="evidence" value="ECO:0007669"/>
    <property type="project" value="UniProtKB-SubCell"/>
</dbReference>
<dbReference type="InterPro" id="IPR000719">
    <property type="entry name" value="Prot_kinase_dom"/>
</dbReference>
<dbReference type="Gene3D" id="3.30.200.20">
    <property type="entry name" value="Phosphorylase Kinase, domain 1"/>
    <property type="match status" value="1"/>
</dbReference>
<name>A0A7J6VMR5_THATH</name>
<evidence type="ECO:0000256" key="2">
    <source>
        <dbReference type="ARBA" id="ARBA00022527"/>
    </source>
</evidence>
<evidence type="ECO:0000313" key="10">
    <source>
        <dbReference type="Proteomes" id="UP000554482"/>
    </source>
</evidence>
<dbReference type="EMBL" id="JABWDY010030421">
    <property type="protein sequence ID" value="KAF5185632.1"/>
    <property type="molecule type" value="Genomic_DNA"/>
</dbReference>
<evidence type="ECO:0000259" key="8">
    <source>
        <dbReference type="PROSITE" id="PS50011"/>
    </source>
</evidence>
<keyword evidence="2" id="KW-0723">Serine/threonine-protein kinase</keyword>
<keyword evidence="6" id="KW-0472">Membrane</keyword>
<comment type="caution">
    <text evidence="9">The sequence shown here is derived from an EMBL/GenBank/DDBJ whole genome shotgun (WGS) entry which is preliminary data.</text>
</comment>
<keyword evidence="4 7" id="KW-0547">Nucleotide-binding</keyword>
<keyword evidence="3" id="KW-0808">Transferase</keyword>
<gene>
    <name evidence="9" type="ORF">FRX31_024780</name>
</gene>
<feature type="domain" description="Protein kinase" evidence="8">
    <location>
        <begin position="67"/>
        <end position="256"/>
    </location>
</feature>
<reference evidence="9 10" key="1">
    <citation type="submission" date="2020-06" db="EMBL/GenBank/DDBJ databases">
        <title>Transcriptomic and genomic resources for Thalictrum thalictroides and T. hernandezii: Facilitating candidate gene discovery in an emerging model plant lineage.</title>
        <authorList>
            <person name="Arias T."/>
            <person name="Riano-Pachon D.M."/>
            <person name="Di Stilio V.S."/>
        </authorList>
    </citation>
    <scope>NUCLEOTIDE SEQUENCE [LARGE SCALE GENOMIC DNA]</scope>
    <source>
        <strain evidence="10">cv. WT478/WT964</strain>
        <tissue evidence="9">Leaves</tissue>
    </source>
</reference>
<evidence type="ECO:0000256" key="4">
    <source>
        <dbReference type="ARBA" id="ARBA00022741"/>
    </source>
</evidence>
<sequence length="256" mass="28592">MSCFPCLYPLRHYKTVKSIRFSCGDLSNSVSDSSENDNGNAAVNEDNFDPKIVCFSFLELATATKNFSPTNLIGQGGFGKVYKGHLRTGQIVAVKKLDHDAVQGSGEFLTELLYLGFLDNSNLVNLIGYCTDGDQRGLVYEYMPMGSLDDHLFHVYSFGVVLLELMIGRRSNKHDRENLKHSYFMDQKLMQLVDPSLQGRYSKSCLQEAVRIATMCLQDKPKVRPLISDVLLSLETLASRSKKHTGHTGENGTTNF</sequence>
<keyword evidence="10" id="KW-1185">Reference proteome</keyword>
<dbReference type="GO" id="GO:0004674">
    <property type="term" value="F:protein serine/threonine kinase activity"/>
    <property type="evidence" value="ECO:0007669"/>
    <property type="project" value="UniProtKB-KW"/>
</dbReference>
<evidence type="ECO:0000313" key="9">
    <source>
        <dbReference type="EMBL" id="KAF5185632.1"/>
    </source>
</evidence>
<dbReference type="InterPro" id="IPR017441">
    <property type="entry name" value="Protein_kinase_ATP_BS"/>
</dbReference>
<evidence type="ECO:0000256" key="5">
    <source>
        <dbReference type="ARBA" id="ARBA00022840"/>
    </source>
</evidence>
<keyword evidence="5 7" id="KW-0067">ATP-binding</keyword>
<keyword evidence="9" id="KW-0418">Kinase</keyword>
<dbReference type="Gene3D" id="1.10.510.10">
    <property type="entry name" value="Transferase(Phosphotransferase) domain 1"/>
    <property type="match status" value="1"/>
</dbReference>
<proteinExistence type="predicted"/>
<protein>
    <submittedName>
        <fullName evidence="9">Receptor-like kinase lip1</fullName>
    </submittedName>
</protein>
<dbReference type="AlphaFoldDB" id="A0A7J6VMR5"/>
<evidence type="ECO:0000256" key="1">
    <source>
        <dbReference type="ARBA" id="ARBA00004370"/>
    </source>
</evidence>
<dbReference type="PROSITE" id="PS00107">
    <property type="entry name" value="PROTEIN_KINASE_ATP"/>
    <property type="match status" value="1"/>
</dbReference>
<dbReference type="PROSITE" id="PS50011">
    <property type="entry name" value="PROTEIN_KINASE_DOM"/>
    <property type="match status" value="1"/>
</dbReference>
<accession>A0A7J6VMR5</accession>
<dbReference type="OrthoDB" id="4062651at2759"/>
<evidence type="ECO:0000256" key="6">
    <source>
        <dbReference type="ARBA" id="ARBA00023136"/>
    </source>
</evidence>